<reference evidence="1" key="1">
    <citation type="submission" date="2024-07" db="EMBL/GenBank/DDBJ databases">
        <title>A survey of Mimosa microsymbionts across Brazilian biomes reveals a high diversity of Paraburkholderia nodulating endemic species, but also that Cupriavidus is common as a symbiont of widespread species.</title>
        <authorList>
            <person name="Rouws L."/>
            <person name="Barauna A."/>
            <person name="Beukes C."/>
            <person name="Rouws J.R.C."/>
            <person name="De Faria S.M."/>
            <person name="Gross E."/>
            <person name="Bueno Dos Reis Junior F."/>
            <person name="Simon M.F."/>
            <person name="Maluk M."/>
            <person name="Odee D.W."/>
            <person name="Kenicer G."/>
            <person name="Young J.P.W."/>
            <person name="Reis V.M."/>
            <person name="Zilli J."/>
            <person name="James E.K."/>
        </authorList>
    </citation>
    <scope>NUCLEOTIDE SEQUENCE</scope>
    <source>
        <strain evidence="1">EG181B</strain>
    </source>
</reference>
<keyword evidence="2" id="KW-1185">Reference proteome</keyword>
<accession>A0ACC6TV32</accession>
<evidence type="ECO:0000313" key="2">
    <source>
        <dbReference type="Proteomes" id="UP001558850"/>
    </source>
</evidence>
<protein>
    <submittedName>
        <fullName evidence="1">Uncharacterized protein</fullName>
    </submittedName>
</protein>
<organism evidence="1 2">
    <name type="scientific">Paraburkholderia phymatum</name>
    <dbReference type="NCBI Taxonomy" id="148447"/>
    <lineage>
        <taxon>Bacteria</taxon>
        <taxon>Pseudomonadati</taxon>
        <taxon>Pseudomonadota</taxon>
        <taxon>Betaproteobacteria</taxon>
        <taxon>Burkholderiales</taxon>
        <taxon>Burkholderiaceae</taxon>
        <taxon>Paraburkholderia</taxon>
    </lineage>
</organism>
<sequence>MTNAIHAVRQFQSFSEYIREGKQRAASNPRIEKAVLMPIEASSHVVISQDGSRRLAAEQQTEQQQWDWEI</sequence>
<proteinExistence type="predicted"/>
<comment type="caution">
    <text evidence="1">The sequence shown here is derived from an EMBL/GenBank/DDBJ whole genome shotgun (WGS) entry which is preliminary data.</text>
</comment>
<evidence type="ECO:0000313" key="1">
    <source>
        <dbReference type="EMBL" id="MEX3931284.1"/>
    </source>
</evidence>
<dbReference type="Proteomes" id="UP001558850">
    <property type="component" value="Unassembled WGS sequence"/>
</dbReference>
<name>A0ACC6TV32_9BURK</name>
<gene>
    <name evidence="1" type="ORF">AB4Y32_05600</name>
</gene>
<dbReference type="EMBL" id="JBFRCH010000002">
    <property type="protein sequence ID" value="MEX3931284.1"/>
    <property type="molecule type" value="Genomic_DNA"/>
</dbReference>